<sequence>MPCRGRIFVSDAETLKVYAEKAGAYVAMTKTAGLDPRVASFIARLPARAHVLDLGCGPGQEAGAMAAAGMQVTAYDAVPEMVALAAAHPGVSAYQATFEDITGADIYDGVWANFSLLHAPRADMPRHLAQIAMALKPGGLFHIALKSGTGSKRDRMGRFYSYYTDSELTGLLQEAGFTVTDLAAGEGKGLDGAVSPWISLTAHG</sequence>
<dbReference type="Proteomes" id="UP001318682">
    <property type="component" value="Chromosome"/>
</dbReference>
<evidence type="ECO:0008006" key="3">
    <source>
        <dbReference type="Google" id="ProtNLM"/>
    </source>
</evidence>
<dbReference type="SUPFAM" id="SSF53335">
    <property type="entry name" value="S-adenosyl-L-methionine-dependent methyltransferases"/>
    <property type="match status" value="1"/>
</dbReference>
<reference evidence="2" key="1">
    <citation type="submission" date="2024-01" db="EMBL/GenBank/DDBJ databases">
        <title>Roseobacter fucihabitans sp. nov., isolated from the brown alga Fucus spiralis.</title>
        <authorList>
            <person name="Hahnke S."/>
            <person name="Berger M."/>
            <person name="Schlingloff A."/>
            <person name="Athale I."/>
            <person name="Neumann-Schaal M."/>
            <person name="Adenaya A."/>
            <person name="Poehlein A."/>
            <person name="Daniel R."/>
            <person name="Pertersen J."/>
            <person name="Brinkhoff T."/>
        </authorList>
    </citation>
    <scope>NUCLEOTIDE SEQUENCE [LARGE SCALE GENOMIC DNA]</scope>
    <source>
        <strain evidence="2">B14</strain>
    </source>
</reference>
<evidence type="ECO:0000313" key="1">
    <source>
        <dbReference type="EMBL" id="WVX47400.1"/>
    </source>
</evidence>
<gene>
    <name evidence="1" type="ORF">ROLI_004670</name>
</gene>
<dbReference type="Gene3D" id="3.40.50.150">
    <property type="entry name" value="Vaccinia Virus protein VP39"/>
    <property type="match status" value="1"/>
</dbReference>
<dbReference type="PANTHER" id="PTHR43861:SF1">
    <property type="entry name" value="TRANS-ACONITATE 2-METHYLTRANSFERASE"/>
    <property type="match status" value="1"/>
</dbReference>
<keyword evidence="2" id="KW-1185">Reference proteome</keyword>
<evidence type="ECO:0000313" key="2">
    <source>
        <dbReference type="Proteomes" id="UP001318682"/>
    </source>
</evidence>
<dbReference type="Pfam" id="PF13489">
    <property type="entry name" value="Methyltransf_23"/>
    <property type="match status" value="1"/>
</dbReference>
<dbReference type="PANTHER" id="PTHR43861">
    <property type="entry name" value="TRANS-ACONITATE 2-METHYLTRANSFERASE-RELATED"/>
    <property type="match status" value="1"/>
</dbReference>
<organism evidence="1 2">
    <name type="scientific">Roseobacter fucihabitans</name>
    <dbReference type="NCBI Taxonomy" id="1537242"/>
    <lineage>
        <taxon>Bacteria</taxon>
        <taxon>Pseudomonadati</taxon>
        <taxon>Pseudomonadota</taxon>
        <taxon>Alphaproteobacteria</taxon>
        <taxon>Rhodobacterales</taxon>
        <taxon>Roseobacteraceae</taxon>
        <taxon>Roseobacter</taxon>
    </lineage>
</organism>
<name>A0ABZ2BPM8_9RHOB</name>
<proteinExistence type="predicted"/>
<dbReference type="CDD" id="cd02440">
    <property type="entry name" value="AdoMet_MTases"/>
    <property type="match status" value="1"/>
</dbReference>
<dbReference type="InterPro" id="IPR029063">
    <property type="entry name" value="SAM-dependent_MTases_sf"/>
</dbReference>
<protein>
    <recommendedName>
        <fullName evidence="3">Methyltransferase domain-containing protein</fullName>
    </recommendedName>
</protein>
<dbReference type="EMBL" id="CP143423">
    <property type="protein sequence ID" value="WVX47400.1"/>
    <property type="molecule type" value="Genomic_DNA"/>
</dbReference>
<accession>A0ABZ2BPM8</accession>